<dbReference type="SUPFAM" id="SSF53067">
    <property type="entry name" value="Actin-like ATPase domain"/>
    <property type="match status" value="2"/>
</dbReference>
<name>A0A6L8W8K3_9PROT</name>
<keyword evidence="4" id="KW-1185">Reference proteome</keyword>
<dbReference type="EMBL" id="WTUW01000002">
    <property type="protein sequence ID" value="MZR30989.1"/>
    <property type="molecule type" value="Genomic_DNA"/>
</dbReference>
<comment type="caution">
    <text evidence="3">The sequence shown here is derived from an EMBL/GenBank/DDBJ whole genome shotgun (WGS) entry which is preliminary data.</text>
</comment>
<dbReference type="Gene3D" id="3.30.420.40">
    <property type="match status" value="1"/>
</dbReference>
<evidence type="ECO:0000256" key="1">
    <source>
        <dbReference type="SAM" id="MobiDB-lite"/>
    </source>
</evidence>
<reference evidence="3 4" key="1">
    <citation type="submission" date="2019-12" db="EMBL/GenBank/DDBJ databases">
        <title>Snethiella sp. nov. sp. isolated from sea sand.</title>
        <authorList>
            <person name="Kim J."/>
            <person name="Jeong S.E."/>
            <person name="Jung H.S."/>
            <person name="Jeon C.O."/>
        </authorList>
    </citation>
    <scope>NUCLEOTIDE SEQUENCE [LARGE SCALE GENOMIC DNA]</scope>
    <source>
        <strain evidence="3 4">DP05</strain>
    </source>
</reference>
<dbReference type="GO" id="GO:0016462">
    <property type="term" value="F:pyrophosphatase activity"/>
    <property type="evidence" value="ECO:0007669"/>
    <property type="project" value="TreeGrafter"/>
</dbReference>
<dbReference type="Pfam" id="PF02541">
    <property type="entry name" value="Ppx-GppA"/>
    <property type="match status" value="1"/>
</dbReference>
<proteinExistence type="predicted"/>
<accession>A0A6L8W8K3</accession>
<evidence type="ECO:0000313" key="3">
    <source>
        <dbReference type="EMBL" id="MZR30989.1"/>
    </source>
</evidence>
<feature type="region of interest" description="Disordered" evidence="1">
    <location>
        <begin position="347"/>
        <end position="371"/>
    </location>
</feature>
<gene>
    <name evidence="3" type="ORF">GQE98_10120</name>
</gene>
<dbReference type="PANTHER" id="PTHR30005:SF0">
    <property type="entry name" value="RETROGRADE REGULATION PROTEIN 2"/>
    <property type="match status" value="1"/>
</dbReference>
<feature type="domain" description="Ppx/GppA phosphatase N-terminal" evidence="2">
    <location>
        <begin position="46"/>
        <end position="343"/>
    </location>
</feature>
<feature type="region of interest" description="Disordered" evidence="1">
    <location>
        <begin position="1"/>
        <end position="22"/>
    </location>
</feature>
<dbReference type="InterPro" id="IPR043129">
    <property type="entry name" value="ATPase_NBD"/>
</dbReference>
<evidence type="ECO:0000259" key="2">
    <source>
        <dbReference type="Pfam" id="PF02541"/>
    </source>
</evidence>
<dbReference type="Proteomes" id="UP000476030">
    <property type="component" value="Unassembled WGS sequence"/>
</dbReference>
<dbReference type="PANTHER" id="PTHR30005">
    <property type="entry name" value="EXOPOLYPHOSPHATASE"/>
    <property type="match status" value="1"/>
</dbReference>
<dbReference type="InterPro" id="IPR003695">
    <property type="entry name" value="Ppx_GppA_N"/>
</dbReference>
<dbReference type="InterPro" id="IPR050273">
    <property type="entry name" value="GppA/Ppx_hydrolase"/>
</dbReference>
<dbReference type="Gene3D" id="3.30.420.150">
    <property type="entry name" value="Exopolyphosphatase. Domain 2"/>
    <property type="match status" value="1"/>
</dbReference>
<dbReference type="AlphaFoldDB" id="A0A6L8W8K3"/>
<dbReference type="CDD" id="cd24054">
    <property type="entry name" value="ASKHA_NBD_AaPPX-GppA_MtPPX2-like"/>
    <property type="match status" value="1"/>
</dbReference>
<protein>
    <submittedName>
        <fullName evidence="3">Ppx/GppA family phosphatase</fullName>
    </submittedName>
</protein>
<evidence type="ECO:0000313" key="4">
    <source>
        <dbReference type="Proteomes" id="UP000476030"/>
    </source>
</evidence>
<organism evidence="3 4">
    <name type="scientific">Sneathiella litorea</name>
    <dbReference type="NCBI Taxonomy" id="2606216"/>
    <lineage>
        <taxon>Bacteria</taxon>
        <taxon>Pseudomonadati</taxon>
        <taxon>Pseudomonadota</taxon>
        <taxon>Alphaproteobacteria</taxon>
        <taxon>Sneathiellales</taxon>
        <taxon>Sneathiellaceae</taxon>
        <taxon>Sneathiella</taxon>
    </lineage>
</organism>
<sequence>MATSQPRRTDNRDRRRYRRKYQNGSEYAPDTFGALDLGTNNCRLLIAKQQGKGFRVIDSFSRIVRLGEGVSLTGQLSEEAIERTVEALGICADKMRRAGVTHMRCVATEVCRKADNSDDFLDRVRLNCGLDLDIITTAEEAALAAEGCSPLIDYRHQNALVFDIGGGSTELVWLGLKGPKQSEVLGWMSIPVGVVTLTERHGGMEISDDAYAEMITDVCRYVDEFEAAHGIAGQIREGRVQMLGTSGTVTTLAGVHFGLERYSRRRVDGAWLNTKAMIDICHRLATSDYQTRLNEPCIGRERADLVVSGCAIVEAMHSRWPVKKLRVADRGLREGMLLGMMRRAKRDRQKAAEAASRQNNKKAAREPNAVS</sequence>